<organism evidence="1 2">
    <name type="scientific">Eumeta variegata</name>
    <name type="common">Bagworm moth</name>
    <name type="synonym">Eumeta japonica</name>
    <dbReference type="NCBI Taxonomy" id="151549"/>
    <lineage>
        <taxon>Eukaryota</taxon>
        <taxon>Metazoa</taxon>
        <taxon>Ecdysozoa</taxon>
        <taxon>Arthropoda</taxon>
        <taxon>Hexapoda</taxon>
        <taxon>Insecta</taxon>
        <taxon>Pterygota</taxon>
        <taxon>Neoptera</taxon>
        <taxon>Endopterygota</taxon>
        <taxon>Lepidoptera</taxon>
        <taxon>Glossata</taxon>
        <taxon>Ditrysia</taxon>
        <taxon>Tineoidea</taxon>
        <taxon>Psychidae</taxon>
        <taxon>Oiketicinae</taxon>
        <taxon>Eumeta</taxon>
    </lineage>
</organism>
<protein>
    <submittedName>
        <fullName evidence="1">Uncharacterized protein</fullName>
    </submittedName>
</protein>
<comment type="caution">
    <text evidence="1">The sequence shown here is derived from an EMBL/GenBank/DDBJ whole genome shotgun (WGS) entry which is preliminary data.</text>
</comment>
<name>A0A4C1YP44_EUMVA</name>
<dbReference type="AlphaFoldDB" id="A0A4C1YP44"/>
<dbReference type="EMBL" id="BGZK01001354">
    <property type="protein sequence ID" value="GBP77928.1"/>
    <property type="molecule type" value="Genomic_DNA"/>
</dbReference>
<evidence type="ECO:0000313" key="2">
    <source>
        <dbReference type="Proteomes" id="UP000299102"/>
    </source>
</evidence>
<dbReference type="Proteomes" id="UP000299102">
    <property type="component" value="Unassembled WGS sequence"/>
</dbReference>
<reference evidence="1 2" key="1">
    <citation type="journal article" date="2019" name="Commun. Biol.">
        <title>The bagworm genome reveals a unique fibroin gene that provides high tensile strength.</title>
        <authorList>
            <person name="Kono N."/>
            <person name="Nakamura H."/>
            <person name="Ohtoshi R."/>
            <person name="Tomita M."/>
            <person name="Numata K."/>
            <person name="Arakawa K."/>
        </authorList>
    </citation>
    <scope>NUCLEOTIDE SEQUENCE [LARGE SCALE GENOMIC DNA]</scope>
</reference>
<gene>
    <name evidence="1" type="ORF">EVAR_26538_1</name>
</gene>
<accession>A0A4C1YP44</accession>
<sequence>MVREGEGRQSEKRLARHCHANSRSFVFNIISVHLEQILQNYRWLTISVGLSSDFRVIEIVSMNPITIEEGLRQTRLDVTFVASHFKEGHPSGFLNFVDLVAQVHRFYNLDGESRFAQSSIHCCSEFQPSSLNIIVDPCTRKRPRTGSSPHTYGKRDCVMNGATCSHIYHALEETVPPIHLKRRHIALVLDVQPLRNEEIAKIYIMCITAFAIPPDASRVVNTTKNYFVRAEFEAGISRAIDVQADGHISFKIHRHNASPAVSGLCDTLSSAALHSCRTGRTEPYF</sequence>
<keyword evidence="2" id="KW-1185">Reference proteome</keyword>
<proteinExistence type="predicted"/>
<evidence type="ECO:0000313" key="1">
    <source>
        <dbReference type="EMBL" id="GBP77928.1"/>
    </source>
</evidence>